<organism evidence="2 3">
    <name type="scientific">Pseudoroseomonas ludipueritiae</name>
    <dbReference type="NCBI Taxonomy" id="198093"/>
    <lineage>
        <taxon>Bacteria</taxon>
        <taxon>Pseudomonadati</taxon>
        <taxon>Pseudomonadota</taxon>
        <taxon>Alphaproteobacteria</taxon>
        <taxon>Acetobacterales</taxon>
        <taxon>Acetobacteraceae</taxon>
        <taxon>Pseudoroseomonas</taxon>
    </lineage>
</organism>
<evidence type="ECO:0000313" key="2">
    <source>
        <dbReference type="EMBL" id="MBC9177788.1"/>
    </source>
</evidence>
<evidence type="ECO:0000313" key="3">
    <source>
        <dbReference type="Proteomes" id="UP000603940"/>
    </source>
</evidence>
<dbReference type="Proteomes" id="UP000603940">
    <property type="component" value="Unassembled WGS sequence"/>
</dbReference>
<keyword evidence="1" id="KW-1133">Transmembrane helix</keyword>
<keyword evidence="3" id="KW-1185">Reference proteome</keyword>
<dbReference type="RefSeq" id="WP_187778906.1">
    <property type="nucleotide sequence ID" value="NZ_JACTUZ010000050.1"/>
</dbReference>
<accession>A0ABR7R7S6</accession>
<keyword evidence="1" id="KW-0472">Membrane</keyword>
<evidence type="ECO:0000256" key="1">
    <source>
        <dbReference type="SAM" id="Phobius"/>
    </source>
</evidence>
<reference evidence="2 3" key="1">
    <citation type="journal article" date="2009" name="Int. J. Syst. Evol. Microbiol.">
        <title>Transfer of Teichococcus ludipueritiae and Muricoccus roseus to the genus Roseomonas, as Roseomonas ludipueritiae comb. nov. and Roseomonas rosea comb. nov., respectively, and emended description of the genus Roseomonas.</title>
        <authorList>
            <person name="Sanchez-Porro C."/>
            <person name="Gallego V."/>
            <person name="Busse H.J."/>
            <person name="Kampfer P."/>
            <person name="Ventosa A."/>
        </authorList>
    </citation>
    <scope>NUCLEOTIDE SEQUENCE [LARGE SCALE GENOMIC DNA]</scope>
    <source>
        <strain evidence="2 3">DSM 14915</strain>
    </source>
</reference>
<keyword evidence="1" id="KW-0812">Transmembrane</keyword>
<gene>
    <name evidence="2" type="ORF">IBL25_12640</name>
</gene>
<proteinExistence type="predicted"/>
<protein>
    <submittedName>
        <fullName evidence="2">Uncharacterized protein</fullName>
    </submittedName>
</protein>
<sequence length="53" mass="5458">MILFLATALILLALLAVIPFWAGTGLNGVPFAMIGLLAAGVLFSAIFGRAPKD</sequence>
<dbReference type="EMBL" id="JACTUZ010000050">
    <property type="protein sequence ID" value="MBC9177788.1"/>
    <property type="molecule type" value="Genomic_DNA"/>
</dbReference>
<comment type="caution">
    <text evidence="2">The sequence shown here is derived from an EMBL/GenBank/DDBJ whole genome shotgun (WGS) entry which is preliminary data.</text>
</comment>
<feature type="transmembrane region" description="Helical" evidence="1">
    <location>
        <begin position="32"/>
        <end position="50"/>
    </location>
</feature>
<name>A0ABR7R7S6_9PROT</name>